<feature type="transmembrane region" description="Helical" evidence="1">
    <location>
        <begin position="6"/>
        <end position="26"/>
    </location>
</feature>
<protein>
    <submittedName>
        <fullName evidence="2">Uncharacterized protein</fullName>
    </submittedName>
</protein>
<keyword evidence="1" id="KW-0812">Transmembrane</keyword>
<evidence type="ECO:0000313" key="3">
    <source>
        <dbReference type="Proteomes" id="UP000266483"/>
    </source>
</evidence>
<name>A0ABX9N230_9BURK</name>
<sequence>MDLQSLTVAAVSGTLGAAMTQGVVLWREARKSDKDKRYWALTTALVFERFALTCAHQLEETRLFQQSSGAAGSEHFNLPVLDALPSGVDWQALDQNIVSLVLSFPLELEESGRGVTFHYGVLGEDGAAEYCEGQIRDRGAQAVQIAEALRAKYDIKPLRLNVGWDFRGTLHNAD</sequence>
<evidence type="ECO:0000313" key="2">
    <source>
        <dbReference type="EMBL" id="RII84349.1"/>
    </source>
</evidence>
<comment type="caution">
    <text evidence="2">The sequence shown here is derived from an EMBL/GenBank/DDBJ whole genome shotgun (WGS) entry which is preliminary data.</text>
</comment>
<dbReference type="EMBL" id="NQOU01000001">
    <property type="protein sequence ID" value="RII84349.1"/>
    <property type="molecule type" value="Genomic_DNA"/>
</dbReference>
<dbReference type="Proteomes" id="UP000266483">
    <property type="component" value="Unassembled WGS sequence"/>
</dbReference>
<evidence type="ECO:0000256" key="1">
    <source>
        <dbReference type="SAM" id="Phobius"/>
    </source>
</evidence>
<keyword evidence="1" id="KW-1133">Transmembrane helix</keyword>
<proteinExistence type="predicted"/>
<reference evidence="2 3" key="1">
    <citation type="submission" date="2017-08" db="EMBL/GenBank/DDBJ databases">
        <title>Pusillimonas indicus sp. nov., a member of the family Alcaligenaceae isolated from surface seawater.</title>
        <authorList>
            <person name="Li J."/>
        </authorList>
    </citation>
    <scope>NUCLEOTIDE SEQUENCE [LARGE SCALE GENOMIC DNA]</scope>
    <source>
        <strain evidence="2 3">17-4A</strain>
    </source>
</reference>
<organism evidence="2 3">
    <name type="scientific">Neopusillimonas maritima</name>
    <dbReference type="NCBI Taxonomy" id="2026239"/>
    <lineage>
        <taxon>Bacteria</taxon>
        <taxon>Pseudomonadati</taxon>
        <taxon>Pseudomonadota</taxon>
        <taxon>Betaproteobacteria</taxon>
        <taxon>Burkholderiales</taxon>
        <taxon>Alcaligenaceae</taxon>
        <taxon>Neopusillimonas</taxon>
    </lineage>
</organism>
<keyword evidence="3" id="KW-1185">Reference proteome</keyword>
<keyword evidence="1" id="KW-0472">Membrane</keyword>
<dbReference type="RefSeq" id="WP_119441124.1">
    <property type="nucleotide sequence ID" value="NZ_CP170494.1"/>
</dbReference>
<gene>
    <name evidence="2" type="ORF">CJO09_03820</name>
</gene>
<accession>A0ABX9N230</accession>